<evidence type="ECO:0000313" key="2">
    <source>
        <dbReference type="Proteomes" id="UP001596002"/>
    </source>
</evidence>
<evidence type="ECO:0000313" key="1">
    <source>
        <dbReference type="EMBL" id="MFC4769921.1"/>
    </source>
</evidence>
<reference evidence="2" key="1">
    <citation type="journal article" date="2019" name="Int. J. Syst. Evol. Microbiol.">
        <title>The Global Catalogue of Microorganisms (GCM) 10K type strain sequencing project: providing services to taxonomists for standard genome sequencing and annotation.</title>
        <authorList>
            <consortium name="The Broad Institute Genomics Platform"/>
            <consortium name="The Broad Institute Genome Sequencing Center for Infectious Disease"/>
            <person name="Wu L."/>
            <person name="Ma J."/>
        </authorList>
    </citation>
    <scope>NUCLEOTIDE SEQUENCE [LARGE SCALE GENOMIC DNA]</scope>
    <source>
        <strain evidence="2">WYCCWR 12678</strain>
    </source>
</reference>
<dbReference type="EMBL" id="JBHSHC010000151">
    <property type="protein sequence ID" value="MFC4769921.1"/>
    <property type="molecule type" value="Genomic_DNA"/>
</dbReference>
<accession>A0ABV9Q607</accession>
<keyword evidence="2" id="KW-1185">Reference proteome</keyword>
<dbReference type="RefSeq" id="WP_380029003.1">
    <property type="nucleotide sequence ID" value="NZ_JBHSHC010000151.1"/>
</dbReference>
<gene>
    <name evidence="1" type="ORF">ACFO8Q_21790</name>
</gene>
<name>A0ABV9Q607_9BACL</name>
<dbReference type="Proteomes" id="UP001596002">
    <property type="component" value="Unassembled WGS sequence"/>
</dbReference>
<protein>
    <submittedName>
        <fullName evidence="1">Uncharacterized protein</fullName>
    </submittedName>
</protein>
<sequence length="113" mass="13151">MNNNLGWKHALGIGFEVPPIGQRHSQSGNGSYTELMHKYEIWLRDYKGLSFFQQIPFEEGLKLRTEFVLTHIEQYPEWFSNYKIEKSSTGNYICTGCQGIIDGRILETHKHNT</sequence>
<organism evidence="1 2">
    <name type="scientific">Effusibacillus consociatus</name>
    <dbReference type="NCBI Taxonomy" id="1117041"/>
    <lineage>
        <taxon>Bacteria</taxon>
        <taxon>Bacillati</taxon>
        <taxon>Bacillota</taxon>
        <taxon>Bacilli</taxon>
        <taxon>Bacillales</taxon>
        <taxon>Alicyclobacillaceae</taxon>
        <taxon>Effusibacillus</taxon>
    </lineage>
</organism>
<comment type="caution">
    <text evidence="1">The sequence shown here is derived from an EMBL/GenBank/DDBJ whole genome shotgun (WGS) entry which is preliminary data.</text>
</comment>
<proteinExistence type="predicted"/>